<dbReference type="PANTHER" id="PTHR43774:SF1">
    <property type="entry name" value="PEPTIDE METHIONINE SULFOXIDE REDUCTASE MSRA 2"/>
    <property type="match status" value="1"/>
</dbReference>
<comment type="catalytic activity">
    <reaction evidence="2 4">
        <text>L-methionyl-[protein] + [thioredoxin]-disulfide + H2O = L-methionyl-(S)-S-oxide-[protein] + [thioredoxin]-dithiol</text>
        <dbReference type="Rhea" id="RHEA:14217"/>
        <dbReference type="Rhea" id="RHEA-COMP:10698"/>
        <dbReference type="Rhea" id="RHEA-COMP:10700"/>
        <dbReference type="Rhea" id="RHEA-COMP:12313"/>
        <dbReference type="Rhea" id="RHEA-COMP:12315"/>
        <dbReference type="ChEBI" id="CHEBI:15377"/>
        <dbReference type="ChEBI" id="CHEBI:16044"/>
        <dbReference type="ChEBI" id="CHEBI:29950"/>
        <dbReference type="ChEBI" id="CHEBI:44120"/>
        <dbReference type="ChEBI" id="CHEBI:50058"/>
        <dbReference type="EC" id="1.8.4.11"/>
    </reaction>
</comment>
<dbReference type="Pfam" id="PF01625">
    <property type="entry name" value="PMSR"/>
    <property type="match status" value="1"/>
</dbReference>
<evidence type="ECO:0000256" key="4">
    <source>
        <dbReference type="HAMAP-Rule" id="MF_01401"/>
    </source>
</evidence>
<evidence type="ECO:0000259" key="6">
    <source>
        <dbReference type="Pfam" id="PF01625"/>
    </source>
</evidence>
<dbReference type="InterPro" id="IPR002569">
    <property type="entry name" value="Met_Sox_Rdtase_MsrA_dom"/>
</dbReference>
<keyword evidence="5" id="KW-0732">Signal</keyword>
<dbReference type="KEGG" id="hfl:PUV54_15745"/>
<protein>
    <recommendedName>
        <fullName evidence="4">Peptide methionine sulfoxide reductase MsrA</fullName>
        <shortName evidence="4">Protein-methionine-S-oxide reductase</shortName>
        <ecNumber evidence="4">1.8.4.11</ecNumber>
    </recommendedName>
    <alternativeName>
        <fullName evidence="4">Peptide-methionine (S)-S-oxide reductase</fullName>
        <shortName evidence="4">Peptide Met(O) reductase</shortName>
    </alternativeName>
</protein>
<evidence type="ECO:0000256" key="5">
    <source>
        <dbReference type="SAM" id="SignalP"/>
    </source>
</evidence>
<comment type="catalytic activity">
    <reaction evidence="3 4">
        <text>[thioredoxin]-disulfide + L-methionine + H2O = L-methionine (S)-S-oxide + [thioredoxin]-dithiol</text>
        <dbReference type="Rhea" id="RHEA:19993"/>
        <dbReference type="Rhea" id="RHEA-COMP:10698"/>
        <dbReference type="Rhea" id="RHEA-COMP:10700"/>
        <dbReference type="ChEBI" id="CHEBI:15377"/>
        <dbReference type="ChEBI" id="CHEBI:29950"/>
        <dbReference type="ChEBI" id="CHEBI:50058"/>
        <dbReference type="ChEBI" id="CHEBI:57844"/>
        <dbReference type="ChEBI" id="CHEBI:58772"/>
        <dbReference type="EC" id="1.8.4.11"/>
    </reaction>
</comment>
<proteinExistence type="inferred from homology"/>
<evidence type="ECO:0000313" key="8">
    <source>
        <dbReference type="Proteomes" id="UP001214043"/>
    </source>
</evidence>
<dbReference type="SUPFAM" id="SSF55068">
    <property type="entry name" value="Peptide methionine sulfoxide reductase"/>
    <property type="match status" value="1"/>
</dbReference>
<gene>
    <name evidence="4 7" type="primary">msrA</name>
    <name evidence="7" type="ORF">PUV54_15745</name>
</gene>
<dbReference type="PANTHER" id="PTHR43774">
    <property type="entry name" value="PEPTIDE METHIONINE SULFOXIDE REDUCTASE"/>
    <property type="match status" value="1"/>
</dbReference>
<evidence type="ECO:0000256" key="2">
    <source>
        <dbReference type="ARBA" id="ARBA00047806"/>
    </source>
</evidence>
<keyword evidence="8" id="KW-1185">Reference proteome</keyword>
<dbReference type="InterPro" id="IPR036509">
    <property type="entry name" value="Met_Sox_Rdtase_MsrA_sf"/>
</dbReference>
<dbReference type="EMBL" id="CP118166">
    <property type="protein sequence ID" value="WDI31403.1"/>
    <property type="molecule type" value="Genomic_DNA"/>
</dbReference>
<feature type="domain" description="Peptide methionine sulphoxide reductase MsrA" evidence="6">
    <location>
        <begin position="40"/>
        <end position="183"/>
    </location>
</feature>
<dbReference type="AlphaFoldDB" id="A0AAE9ZBA2"/>
<comment type="function">
    <text evidence="4">Has an important function as a repair enzyme for proteins that have been inactivated by oxidation. Catalyzes the reversible oxidation-reduction of methionine sulfoxide in proteins to methionine.</text>
</comment>
<feature type="chain" id="PRO_5042259400" description="Peptide methionine sulfoxide reductase MsrA" evidence="5">
    <location>
        <begin position="27"/>
        <end position="201"/>
    </location>
</feature>
<reference evidence="7" key="1">
    <citation type="submission" date="2023-02" db="EMBL/GenBank/DDBJ databases">
        <title>Genome sequence of Hyphococcus flavus.</title>
        <authorList>
            <person name="Rong J.-C."/>
            <person name="Zhao Q."/>
            <person name="Yi M."/>
            <person name="Wu J.-Y."/>
        </authorList>
    </citation>
    <scope>NUCLEOTIDE SEQUENCE</scope>
    <source>
        <strain evidence="7">MCCC 1K03223</strain>
    </source>
</reference>
<sequence length="201" mass="22588">MLRAALAFTVSIVLAAVIFLSPSSDAIAQSEDASFSEFLVVAGGCFWCVESDFEKLEGVGDVLSGYAGGEMANPTYRNHEGHLEVAKIPYDPSVVTYRELVDYFFRHIDPFDDGGQFCDRGHSYTTAVFYNNAAEFEAANASKAAAEEELGKPVVTPVRELSQFWIAEDYHQDYYKKNPVRYNFYRRSCGRDRRVNSIWGK</sequence>
<name>A0AAE9ZBA2_9PROT</name>
<comment type="similarity">
    <text evidence="4">Belongs to the MsrA Met sulfoxide reductase family.</text>
</comment>
<dbReference type="EC" id="1.8.4.11" evidence="4"/>
<dbReference type="Proteomes" id="UP001214043">
    <property type="component" value="Chromosome"/>
</dbReference>
<accession>A0AAE9ZBA2</accession>
<evidence type="ECO:0000256" key="1">
    <source>
        <dbReference type="ARBA" id="ARBA00023002"/>
    </source>
</evidence>
<dbReference type="Gene3D" id="3.30.1060.10">
    <property type="entry name" value="Peptide methionine sulphoxide reductase MsrA"/>
    <property type="match status" value="1"/>
</dbReference>
<dbReference type="RefSeq" id="WP_274493292.1">
    <property type="nucleotide sequence ID" value="NZ_CP118166.1"/>
</dbReference>
<feature type="signal peptide" evidence="5">
    <location>
        <begin position="1"/>
        <end position="26"/>
    </location>
</feature>
<dbReference type="NCBIfam" id="TIGR00401">
    <property type="entry name" value="msrA"/>
    <property type="match status" value="1"/>
</dbReference>
<dbReference type="HAMAP" id="MF_01401">
    <property type="entry name" value="MsrA"/>
    <property type="match status" value="1"/>
</dbReference>
<evidence type="ECO:0000313" key="7">
    <source>
        <dbReference type="EMBL" id="WDI31403.1"/>
    </source>
</evidence>
<feature type="active site" evidence="4">
    <location>
        <position position="45"/>
    </location>
</feature>
<organism evidence="7 8">
    <name type="scientific">Hyphococcus flavus</name>
    <dbReference type="NCBI Taxonomy" id="1866326"/>
    <lineage>
        <taxon>Bacteria</taxon>
        <taxon>Pseudomonadati</taxon>
        <taxon>Pseudomonadota</taxon>
        <taxon>Alphaproteobacteria</taxon>
        <taxon>Parvularculales</taxon>
        <taxon>Parvularculaceae</taxon>
        <taxon>Hyphococcus</taxon>
    </lineage>
</organism>
<dbReference type="GO" id="GO:0008113">
    <property type="term" value="F:peptide-methionine (S)-S-oxide reductase activity"/>
    <property type="evidence" value="ECO:0007669"/>
    <property type="project" value="UniProtKB-UniRule"/>
</dbReference>
<evidence type="ECO:0000256" key="3">
    <source>
        <dbReference type="ARBA" id="ARBA00048782"/>
    </source>
</evidence>
<keyword evidence="1 4" id="KW-0560">Oxidoreductase</keyword>